<proteinExistence type="predicted"/>
<sequence length="77" mass="9436">MKQYINMKYFISNFKAYYILCVNKDTRGKIREPKKLGTYKEKMHIKEFVCNVFKSILCRIKKHLNINLRSRKKVYIK</sequence>
<name>A0A024X526_PLAFC</name>
<dbReference type="EMBL" id="KI927523">
    <property type="protein sequence ID" value="ETW60647.1"/>
    <property type="molecule type" value="Genomic_DNA"/>
</dbReference>
<gene>
    <name evidence="1" type="ORF">PFMC_03347</name>
</gene>
<dbReference type="Proteomes" id="UP000030694">
    <property type="component" value="Unassembled WGS sequence"/>
</dbReference>
<reference evidence="1 2" key="1">
    <citation type="submission" date="2013-02" db="EMBL/GenBank/DDBJ databases">
        <title>The Genome Annotation of Plasmodium falciparum CAMP/Malaysia.</title>
        <authorList>
            <consortium name="The Broad Institute Genome Sequencing Platform"/>
            <consortium name="The Broad Institute Genome Sequencing Center for Infectious Disease"/>
            <person name="Neafsey D."/>
            <person name="Hoffman S."/>
            <person name="Volkman S."/>
            <person name="Rosenthal P."/>
            <person name="Walker B."/>
            <person name="Young S.K."/>
            <person name="Zeng Q."/>
            <person name="Gargeya S."/>
            <person name="Fitzgerald M."/>
            <person name="Haas B."/>
            <person name="Abouelleil A."/>
            <person name="Allen A.W."/>
            <person name="Alvarado L."/>
            <person name="Arachchi H.M."/>
            <person name="Berlin A.M."/>
            <person name="Chapman S.B."/>
            <person name="Gainer-Dewar J."/>
            <person name="Goldberg J."/>
            <person name="Griggs A."/>
            <person name="Gujja S."/>
            <person name="Hansen M."/>
            <person name="Howarth C."/>
            <person name="Imamovic A."/>
            <person name="Ireland A."/>
            <person name="Larimer J."/>
            <person name="McCowan C."/>
            <person name="Murphy C."/>
            <person name="Pearson M."/>
            <person name="Poon T.W."/>
            <person name="Priest M."/>
            <person name="Roberts A."/>
            <person name="Saif S."/>
            <person name="Shea T."/>
            <person name="Sisk P."/>
            <person name="Sykes S."/>
            <person name="Wortman J."/>
            <person name="Nusbaum C."/>
            <person name="Birren B."/>
        </authorList>
    </citation>
    <scope>NUCLEOTIDE SEQUENCE [LARGE SCALE GENOMIC DNA]</scope>
    <source>
        <strain evidence="1 2">CAMP/Malaysia</strain>
    </source>
</reference>
<reference evidence="1 2" key="2">
    <citation type="submission" date="2013-02" db="EMBL/GenBank/DDBJ databases">
        <title>The Genome Sequence of Plasmodium falciparum CAMP/Malaysia.</title>
        <authorList>
            <consortium name="The Broad Institute Genome Sequencing Platform"/>
            <consortium name="The Broad Institute Genome Sequencing Center for Infectious Disease"/>
            <person name="Neafsey D."/>
            <person name="Cheeseman I."/>
            <person name="Volkman S."/>
            <person name="Adams J."/>
            <person name="Walker B."/>
            <person name="Young S.K."/>
            <person name="Zeng Q."/>
            <person name="Gargeya S."/>
            <person name="Fitzgerald M."/>
            <person name="Haas B."/>
            <person name="Abouelleil A."/>
            <person name="Alvarado L."/>
            <person name="Arachchi H.M."/>
            <person name="Berlin A.M."/>
            <person name="Chapman S.B."/>
            <person name="Dewar J."/>
            <person name="Goldberg J."/>
            <person name="Griggs A."/>
            <person name="Gujja S."/>
            <person name="Hansen M."/>
            <person name="Howarth C."/>
            <person name="Imamovic A."/>
            <person name="Larimer J."/>
            <person name="McCowan C."/>
            <person name="Murphy C."/>
            <person name="Neiman D."/>
            <person name="Pearson M."/>
            <person name="Priest M."/>
            <person name="Roberts A."/>
            <person name="Saif S."/>
            <person name="Shea T."/>
            <person name="Sisk P."/>
            <person name="Sykes S."/>
            <person name="Wortman J."/>
            <person name="Nusbaum C."/>
            <person name="Birren B."/>
        </authorList>
    </citation>
    <scope>NUCLEOTIDE SEQUENCE [LARGE SCALE GENOMIC DNA]</scope>
    <source>
        <strain evidence="1 2">CAMP/Malaysia</strain>
    </source>
</reference>
<organism evidence="1 2">
    <name type="scientific">Plasmodium falciparum (isolate Camp / Malaysia)</name>
    <dbReference type="NCBI Taxonomy" id="5835"/>
    <lineage>
        <taxon>Eukaryota</taxon>
        <taxon>Sar</taxon>
        <taxon>Alveolata</taxon>
        <taxon>Apicomplexa</taxon>
        <taxon>Aconoidasida</taxon>
        <taxon>Haemosporida</taxon>
        <taxon>Plasmodiidae</taxon>
        <taxon>Plasmodium</taxon>
        <taxon>Plasmodium (Laverania)</taxon>
    </lineage>
</organism>
<evidence type="ECO:0000313" key="1">
    <source>
        <dbReference type="EMBL" id="ETW60647.1"/>
    </source>
</evidence>
<evidence type="ECO:0000313" key="2">
    <source>
        <dbReference type="Proteomes" id="UP000030694"/>
    </source>
</evidence>
<dbReference type="AlphaFoldDB" id="A0A024X526"/>
<protein>
    <submittedName>
        <fullName evidence="1">Uncharacterized protein</fullName>
    </submittedName>
</protein>
<accession>A0A024X526</accession>